<keyword evidence="1" id="KW-0812">Transmembrane</keyword>
<sequence length="232" mass="25902">MRSLKISPRGSRVWRFLKDPDHNLATLLFLLLLYMTVFVPLYGSPVEQKGLSAVAFSLILFTGVLATAQHHLIRYAVIAIALMAFCIHWAHLVVGGFTLYLLDAITAILFFTTQGYYTLARVFGPGRINAYRILGSIAGYIMIGLIFSNIYLIIILFSPDAFRFDADIRVPNVPLPELHYYSFVTLTTIGYGDITPLNAFARAIVSIQGLIGQLYPAILIARLVTLYQHDAK</sequence>
<protein>
    <recommendedName>
        <fullName evidence="2">Potassium channel domain-containing protein</fullName>
    </recommendedName>
</protein>
<dbReference type="EMBL" id="NRSD01000005">
    <property type="protein sequence ID" value="MBK1644492.1"/>
    <property type="molecule type" value="Genomic_DNA"/>
</dbReference>
<keyword evidence="4" id="KW-1185">Reference proteome</keyword>
<dbReference type="AlphaFoldDB" id="A0A9X1B884"/>
<dbReference type="InterPro" id="IPR013099">
    <property type="entry name" value="K_chnl_dom"/>
</dbReference>
<comment type="caution">
    <text evidence="3">The sequence shown here is derived from an EMBL/GenBank/DDBJ whole genome shotgun (WGS) entry which is preliminary data.</text>
</comment>
<evidence type="ECO:0000259" key="2">
    <source>
        <dbReference type="Pfam" id="PF07885"/>
    </source>
</evidence>
<evidence type="ECO:0000256" key="1">
    <source>
        <dbReference type="SAM" id="Phobius"/>
    </source>
</evidence>
<accession>A0A9X1B884</accession>
<feature type="transmembrane region" description="Helical" evidence="1">
    <location>
        <begin position="21"/>
        <end position="44"/>
    </location>
</feature>
<name>A0A9X1B884_9GAMM</name>
<proteinExistence type="predicted"/>
<feature type="transmembrane region" description="Helical" evidence="1">
    <location>
        <begin position="131"/>
        <end position="158"/>
    </location>
</feature>
<feature type="transmembrane region" description="Helical" evidence="1">
    <location>
        <begin position="75"/>
        <end position="94"/>
    </location>
</feature>
<dbReference type="Pfam" id="PF07885">
    <property type="entry name" value="Ion_trans_2"/>
    <property type="match status" value="1"/>
</dbReference>
<feature type="domain" description="Potassium channel" evidence="2">
    <location>
        <begin position="170"/>
        <end position="227"/>
    </location>
</feature>
<evidence type="ECO:0000313" key="4">
    <source>
        <dbReference type="Proteomes" id="UP001138802"/>
    </source>
</evidence>
<feature type="transmembrane region" description="Helical" evidence="1">
    <location>
        <begin position="100"/>
        <end position="119"/>
    </location>
</feature>
<feature type="transmembrane region" description="Helical" evidence="1">
    <location>
        <begin position="50"/>
        <end position="68"/>
    </location>
</feature>
<keyword evidence="1" id="KW-0472">Membrane</keyword>
<keyword evidence="1" id="KW-1133">Transmembrane helix</keyword>
<dbReference type="SUPFAM" id="SSF81324">
    <property type="entry name" value="Voltage-gated potassium channels"/>
    <property type="match status" value="1"/>
</dbReference>
<organism evidence="3 4">
    <name type="scientific">Thiocapsa imhoffii</name>
    <dbReference type="NCBI Taxonomy" id="382777"/>
    <lineage>
        <taxon>Bacteria</taxon>
        <taxon>Pseudomonadati</taxon>
        <taxon>Pseudomonadota</taxon>
        <taxon>Gammaproteobacteria</taxon>
        <taxon>Chromatiales</taxon>
        <taxon>Chromatiaceae</taxon>
        <taxon>Thiocapsa</taxon>
    </lineage>
</organism>
<dbReference type="RefSeq" id="WP_200387277.1">
    <property type="nucleotide sequence ID" value="NZ_NRSD01000005.1"/>
</dbReference>
<dbReference type="PRINTS" id="PR00169">
    <property type="entry name" value="KCHANNEL"/>
</dbReference>
<evidence type="ECO:0000313" key="3">
    <source>
        <dbReference type="EMBL" id="MBK1644492.1"/>
    </source>
</evidence>
<dbReference type="Gene3D" id="1.10.287.70">
    <property type="match status" value="1"/>
</dbReference>
<reference evidence="3 4" key="1">
    <citation type="journal article" date="2020" name="Microorganisms">
        <title>Osmotic Adaptation and Compatible Solute Biosynthesis of Phototrophic Bacteria as Revealed from Genome Analyses.</title>
        <authorList>
            <person name="Imhoff J.F."/>
            <person name="Rahn T."/>
            <person name="Kunzel S."/>
            <person name="Keller A."/>
            <person name="Neulinger S.C."/>
        </authorList>
    </citation>
    <scope>NUCLEOTIDE SEQUENCE [LARGE SCALE GENOMIC DNA]</scope>
    <source>
        <strain evidence="3 4">DSM 21303</strain>
    </source>
</reference>
<dbReference type="Proteomes" id="UP001138802">
    <property type="component" value="Unassembled WGS sequence"/>
</dbReference>
<gene>
    <name evidence="3" type="ORF">CKO25_07455</name>
</gene>